<proteinExistence type="predicted"/>
<evidence type="ECO:0000313" key="2">
    <source>
        <dbReference type="Proteomes" id="UP000010411"/>
    </source>
</evidence>
<accession>L1KL32</accession>
<keyword evidence="2" id="KW-1185">Reference proteome</keyword>
<organism evidence="1 2">
    <name type="scientific">Streptomyces ipomoeae 91-03</name>
    <dbReference type="NCBI Taxonomy" id="698759"/>
    <lineage>
        <taxon>Bacteria</taxon>
        <taxon>Bacillati</taxon>
        <taxon>Actinomycetota</taxon>
        <taxon>Actinomycetes</taxon>
        <taxon>Kitasatosporales</taxon>
        <taxon>Streptomycetaceae</taxon>
        <taxon>Streptomyces</taxon>
    </lineage>
</organism>
<dbReference type="EMBL" id="AEJC01000620">
    <property type="protein sequence ID" value="EKX61098.1"/>
    <property type="molecule type" value="Genomic_DNA"/>
</dbReference>
<name>L1KL32_9ACTN</name>
<reference evidence="1 2" key="1">
    <citation type="submission" date="2012-11" db="EMBL/GenBank/DDBJ databases">
        <authorList>
            <person name="Huguet-Tapia J.C."/>
            <person name="Durkin A.S."/>
            <person name="Pettis G.S."/>
            <person name="Badger J.H."/>
        </authorList>
    </citation>
    <scope>NUCLEOTIDE SEQUENCE [LARGE SCALE GENOMIC DNA]</scope>
    <source>
        <strain evidence="1 2">91-03</strain>
    </source>
</reference>
<evidence type="ECO:0000313" key="1">
    <source>
        <dbReference type="EMBL" id="EKX61098.1"/>
    </source>
</evidence>
<dbReference type="AlphaFoldDB" id="L1KL32"/>
<dbReference type="Proteomes" id="UP000010411">
    <property type="component" value="Unassembled WGS sequence"/>
</dbReference>
<gene>
    <name evidence="1" type="ORF">STRIP9103_04001</name>
</gene>
<comment type="caution">
    <text evidence="1">The sequence shown here is derived from an EMBL/GenBank/DDBJ whole genome shotgun (WGS) entry which is preliminary data.</text>
</comment>
<protein>
    <submittedName>
        <fullName evidence="1">Uncharacterized protein</fullName>
    </submittedName>
</protein>
<sequence>MRRPAARMRSSARARCRCRSSRAAIASPVVLVAKRVSRVGVSETQLGAGVWPFLAHDQPQPFRAAGQAVAGEFDAPGAVADLAVGFQSRPGPSGRPGGWRR</sequence>